<accession>A0A518HLQ1</accession>
<gene>
    <name evidence="1" type="ORF">Enr13x_16180</name>
</gene>
<name>A0A518HLQ1_9BACT</name>
<dbReference type="AlphaFoldDB" id="A0A518HLQ1"/>
<dbReference type="RefSeq" id="WP_145385451.1">
    <property type="nucleotide sequence ID" value="NZ_CP037423.1"/>
</dbReference>
<dbReference type="OrthoDB" id="1441010at2"/>
<sequence>MSRTISQEVAKETPWYRIELDAFSVYPKVILVSRWYYRWLLGPGVTTPWVEREKKFYHDVFNLLLAEAFRNTRIRMTATDRGFTTTLGVDFSIGRGLAKYRHWTVLLKKVHPTSESFTYQSKVMPNSLTIHLDTADIKDYQPMNVAGKTGIHNAIPHEFLHAIGYHHDESHAASPHLGDTNSIMNVGKQIRQRHLRHVLADLEDLVPNARFSMA</sequence>
<evidence type="ECO:0000313" key="1">
    <source>
        <dbReference type="EMBL" id="QDV41775.1"/>
    </source>
</evidence>
<dbReference type="EMBL" id="CP037423">
    <property type="protein sequence ID" value="QDV41775.1"/>
    <property type="molecule type" value="Genomic_DNA"/>
</dbReference>
<organism evidence="1 2">
    <name type="scientific">Stieleria neptunia</name>
    <dbReference type="NCBI Taxonomy" id="2527979"/>
    <lineage>
        <taxon>Bacteria</taxon>
        <taxon>Pseudomonadati</taxon>
        <taxon>Planctomycetota</taxon>
        <taxon>Planctomycetia</taxon>
        <taxon>Pirellulales</taxon>
        <taxon>Pirellulaceae</taxon>
        <taxon>Stieleria</taxon>
    </lineage>
</organism>
<protein>
    <submittedName>
        <fullName evidence="1">Uncharacterized protein</fullName>
    </submittedName>
</protein>
<dbReference type="KEGG" id="snep:Enr13x_16180"/>
<evidence type="ECO:0000313" key="2">
    <source>
        <dbReference type="Proteomes" id="UP000319004"/>
    </source>
</evidence>
<dbReference type="Proteomes" id="UP000319004">
    <property type="component" value="Chromosome"/>
</dbReference>
<reference evidence="1 2" key="1">
    <citation type="submission" date="2019-03" db="EMBL/GenBank/DDBJ databases">
        <title>Deep-cultivation of Planctomycetes and their phenomic and genomic characterization uncovers novel biology.</title>
        <authorList>
            <person name="Wiegand S."/>
            <person name="Jogler M."/>
            <person name="Boedeker C."/>
            <person name="Pinto D."/>
            <person name="Vollmers J."/>
            <person name="Rivas-Marin E."/>
            <person name="Kohn T."/>
            <person name="Peeters S.H."/>
            <person name="Heuer A."/>
            <person name="Rast P."/>
            <person name="Oberbeckmann S."/>
            <person name="Bunk B."/>
            <person name="Jeske O."/>
            <person name="Meyerdierks A."/>
            <person name="Storesund J.E."/>
            <person name="Kallscheuer N."/>
            <person name="Luecker S."/>
            <person name="Lage O.M."/>
            <person name="Pohl T."/>
            <person name="Merkel B.J."/>
            <person name="Hornburger P."/>
            <person name="Mueller R.-W."/>
            <person name="Bruemmer F."/>
            <person name="Labrenz M."/>
            <person name="Spormann A.M."/>
            <person name="Op den Camp H."/>
            <person name="Overmann J."/>
            <person name="Amann R."/>
            <person name="Jetten M.S.M."/>
            <person name="Mascher T."/>
            <person name="Medema M.H."/>
            <person name="Devos D.P."/>
            <person name="Kaster A.-K."/>
            <person name="Ovreas L."/>
            <person name="Rohde M."/>
            <person name="Galperin M.Y."/>
            <person name="Jogler C."/>
        </authorList>
    </citation>
    <scope>NUCLEOTIDE SEQUENCE [LARGE SCALE GENOMIC DNA]</scope>
    <source>
        <strain evidence="1 2">Enr13</strain>
    </source>
</reference>
<keyword evidence="2" id="KW-1185">Reference proteome</keyword>
<proteinExistence type="predicted"/>